<dbReference type="PANTHER" id="PTHR46093:SF3">
    <property type="entry name" value="ACYL-COA-BINDING DOMAIN-CONTAINING PROTEIN 4"/>
    <property type="match status" value="1"/>
</dbReference>
<accession>A0A9D6L7K0</accession>
<evidence type="ECO:0000313" key="5">
    <source>
        <dbReference type="Proteomes" id="UP000807850"/>
    </source>
</evidence>
<dbReference type="InterPro" id="IPR015915">
    <property type="entry name" value="Kelch-typ_b-propeller"/>
</dbReference>
<name>A0A9D6L7K0_UNCEI</name>
<dbReference type="Gene3D" id="2.120.10.80">
    <property type="entry name" value="Kelch-type beta propeller"/>
    <property type="match status" value="5"/>
</dbReference>
<dbReference type="SUPFAM" id="SSF117281">
    <property type="entry name" value="Kelch motif"/>
    <property type="match status" value="1"/>
</dbReference>
<evidence type="ECO:0008006" key="6">
    <source>
        <dbReference type="Google" id="ProtNLM"/>
    </source>
</evidence>
<feature type="region of interest" description="Disordered" evidence="3">
    <location>
        <begin position="15"/>
        <end position="41"/>
    </location>
</feature>
<comment type="caution">
    <text evidence="4">The sequence shown here is derived from an EMBL/GenBank/DDBJ whole genome shotgun (WGS) entry which is preliminary data.</text>
</comment>
<dbReference type="InterPro" id="IPR011043">
    <property type="entry name" value="Gal_Oxase/kelch_b-propeller"/>
</dbReference>
<dbReference type="Proteomes" id="UP000807850">
    <property type="component" value="Unassembled WGS sequence"/>
</dbReference>
<evidence type="ECO:0000256" key="1">
    <source>
        <dbReference type="ARBA" id="ARBA00022441"/>
    </source>
</evidence>
<organism evidence="4 5">
    <name type="scientific">Eiseniibacteriota bacterium</name>
    <dbReference type="NCBI Taxonomy" id="2212470"/>
    <lineage>
        <taxon>Bacteria</taxon>
        <taxon>Candidatus Eiseniibacteriota</taxon>
    </lineage>
</organism>
<dbReference type="EMBL" id="JACQAY010000264">
    <property type="protein sequence ID" value="MBI3540206.1"/>
    <property type="molecule type" value="Genomic_DNA"/>
</dbReference>
<protein>
    <recommendedName>
        <fullName evidence="6">Fibronectin type-III domain-containing protein</fullName>
    </recommendedName>
</protein>
<sequence>MLVLLAGLAPRTHAAPARPARTAALSDSAAAAQAHPDPSYPAPMNAQATVPDGRYIHTSIYHPGQNRMLMFGGGVQFNPVNELWQLTLGASNDWTLVTPPGTPGPVRMGHTAIYDALRDRMIVFGGGDPSRRNDTWAFSASSSPQWTLLGTFGTPPPPISLHAAIYDPLRDRMIVFGGYQDAGYLNGVWALSLSTLAWTQITPSGTPPSPRREHSAIYDPVRDRMIVFGGTDGGYYNEVWALNFAPTPAWQRLTPSGTAPSARSGHSAVYDAKRDEMWVFAGRSAPGTILNDLWTLSFGGGGNPAWAQVSPAGGPPGVRTYHTAIIDGSDRMVVFSGYNGGLPNDTWFLALLGPPTWYALGSAPPPPPPTVPAPVFTSNSTLPSSISLGQTITLSVAVRNDGAASDDGRISVGFPQLTGGGDAQWVAVQPGNDSPGPVTYAAGATIGNASCQPMTAGYLVAEYQDNDWSALAAETNTFTLTVQPTATGTFAIDVRSTMHPTGGAPCAYVNGVPTGGQSGVIDQQGWPVTRFTVTVQPPPTAPQPSFPTDVQGLPTTISLGQSITLTASVLNDGAASDDGRISVSFPELTGTGDAQWVSSSSGGDTPGFAKTPAGGAMNDASCQPMTASYLAAEYVDNDWKWLDTERNDFTVTVRPQQVGTFEIYVRSTMHVTGGAPCAYVNGVPATGSVAVDQQGFAVRRFVVTVNGPPPSDPVPVFVSLNGIPASIYVTQSFTMVATVRNDGVTSDDARIDVSFPSLTHFTDTQYASGLPGDDSPGVRRVAPGNNVPTSACQFASAAYLLEEYEDTSWLQGEINTLTLTVRPPAVGTFYFYVRTTMHKPGSSSCTVASALPSDGDAGYVDQQGWAVKRYAVQVNPQPPSPAPVFVGNVTVPSSVTLGQSFMLSCTARNDGGQSDDGRIAVSFPTLTASTDYNWVVLGTSDDIPGMVRLPVGSALTDVNCQPVTGVCVAAEDRDNGWLGVGTESNTMTLTITPQVAGVFPIYARAAMHTSGGQPCDIVGAVPTDGEAGFVDQQGWPVRRYLVTVNTPASPPKPTPVVTSIGSLPASITLGENLMVTATVRNSGTTTDDGRVSFSFPSLTSPADGRWVTDASPLEGGTFAVFSAGSAMINAQCQAIATGYLTSEYRDMSWLGLNNETHVVKVTVQPQAVGSFDVYVRSTMHTTNGASCDLVDGWASSGTLTTDQQGWTVKKYTVQVLAPATPVAPAAVAWQPLAPAGDPPPARYGHAAVYDPVRDQMVLVAGNWGDCDIYNWALQFSPTLQWSPLPTFVGPGARTDERWHHSLIYDALDQQVVTYGGFCLQLKPDVMALDLTNPTSWARALGSGTPPTAREGHAAVYDPVRNRMLVIGGYDGTSRNDLWQLSLPDMVWTPLAPGGAAFPGRSDHSAAYDPVRDRVIVFGGQAGNWLNDVWALSLSPTVQWTQLTPSGTSPGPRQQQTMIYDPGADRLLMFGGADLSRHSDLWELRLAGAPAWNRLWSTNVGPSNRLLHTAVYDAARHRMVVYGGEVASGSYADDVWALALDAPTATTVDLVSADATAERVRLVWSVFGAPQPGATVYRQSAGSAEWRVLGTPAVSHDQLTYEDRAIAPGARYGYRLGVDEGGTETYSATTWVTVPAAGAAELALGPAAAGADGRDITGTFTLPDDHAARLDLFDLGGRRLAGRDVGSLGAGEHRVALSDGRRLAAGVYLVRLTHENRILRGKVAVLK</sequence>
<keyword evidence="2" id="KW-0677">Repeat</keyword>
<dbReference type="SUPFAM" id="SSF50965">
    <property type="entry name" value="Galactose oxidase, central domain"/>
    <property type="match status" value="2"/>
</dbReference>
<gene>
    <name evidence="4" type="ORF">HY076_08040</name>
</gene>
<keyword evidence="1" id="KW-0880">Kelch repeat</keyword>
<reference evidence="4" key="1">
    <citation type="submission" date="2020-07" db="EMBL/GenBank/DDBJ databases">
        <title>Huge and variable diversity of episymbiotic CPR bacteria and DPANN archaea in groundwater ecosystems.</title>
        <authorList>
            <person name="He C.Y."/>
            <person name="Keren R."/>
            <person name="Whittaker M."/>
            <person name="Farag I.F."/>
            <person name="Doudna J."/>
            <person name="Cate J.H.D."/>
            <person name="Banfield J.F."/>
        </authorList>
    </citation>
    <scope>NUCLEOTIDE SEQUENCE</scope>
    <source>
        <strain evidence="4">NC_groundwater_928_Pr1_S-0.2um_72_17</strain>
    </source>
</reference>
<evidence type="ECO:0000313" key="4">
    <source>
        <dbReference type="EMBL" id="MBI3540206.1"/>
    </source>
</evidence>
<feature type="region of interest" description="Disordered" evidence="3">
    <location>
        <begin position="592"/>
        <end position="612"/>
    </location>
</feature>
<dbReference type="Pfam" id="PF24681">
    <property type="entry name" value="Kelch_KLHDC2_KLHL20_DRC7"/>
    <property type="match status" value="3"/>
</dbReference>
<feature type="compositionally biased region" description="Low complexity" evidence="3">
    <location>
        <begin position="15"/>
        <end position="34"/>
    </location>
</feature>
<dbReference type="PANTHER" id="PTHR46093">
    <property type="entry name" value="ACYL-COA-BINDING DOMAIN-CONTAINING PROTEIN 5"/>
    <property type="match status" value="1"/>
</dbReference>
<evidence type="ECO:0000256" key="3">
    <source>
        <dbReference type="SAM" id="MobiDB-lite"/>
    </source>
</evidence>
<proteinExistence type="predicted"/>
<evidence type="ECO:0000256" key="2">
    <source>
        <dbReference type="ARBA" id="ARBA00022737"/>
    </source>
</evidence>